<proteinExistence type="predicted"/>
<dbReference type="AlphaFoldDB" id="A0A1H1ZV07"/>
<gene>
    <name evidence="1" type="ORF">SAMN05444158_5683</name>
</gene>
<organism evidence="1 2">
    <name type="scientific">Bradyrhizobium canariense</name>
    <dbReference type="NCBI Taxonomy" id="255045"/>
    <lineage>
        <taxon>Bacteria</taxon>
        <taxon>Pseudomonadati</taxon>
        <taxon>Pseudomonadota</taxon>
        <taxon>Alphaproteobacteria</taxon>
        <taxon>Hyphomicrobiales</taxon>
        <taxon>Nitrobacteraceae</taxon>
        <taxon>Bradyrhizobium</taxon>
    </lineage>
</organism>
<name>A0A1H1ZV07_9BRAD</name>
<dbReference type="Proteomes" id="UP000243904">
    <property type="component" value="Chromosome I"/>
</dbReference>
<dbReference type="EMBL" id="LT629750">
    <property type="protein sequence ID" value="SDT37439.1"/>
    <property type="molecule type" value="Genomic_DNA"/>
</dbReference>
<evidence type="ECO:0008006" key="3">
    <source>
        <dbReference type="Google" id="ProtNLM"/>
    </source>
</evidence>
<sequence>MRGHLGIFVAAACLAGCASGPTGNMTLTDSVRPGATRLVIYRASTFGFAVQPNYVVDGRVIAGSQPAGFVVCDLPPGPHEVAVSNMPLSTNLFGHGSEKISVDLRAGSTAYLSADPQLGIMTPGQITLIQVTENQGRADVANLHQTNGACGKA</sequence>
<evidence type="ECO:0000313" key="2">
    <source>
        <dbReference type="Proteomes" id="UP000243904"/>
    </source>
</evidence>
<keyword evidence="2" id="KW-1185">Reference proteome</keyword>
<evidence type="ECO:0000313" key="1">
    <source>
        <dbReference type="EMBL" id="SDT37439.1"/>
    </source>
</evidence>
<reference evidence="2" key="1">
    <citation type="submission" date="2016-10" db="EMBL/GenBank/DDBJ databases">
        <authorList>
            <person name="Varghese N."/>
            <person name="Submissions S."/>
        </authorList>
    </citation>
    <scope>NUCLEOTIDE SEQUENCE [LARGE SCALE GENOMIC DNA]</scope>
    <source>
        <strain evidence="2">GAS369</strain>
    </source>
</reference>
<accession>A0A1H1ZV07</accession>
<protein>
    <recommendedName>
        <fullName evidence="3">DUF2846 domain-containing protein</fullName>
    </recommendedName>
</protein>